<keyword evidence="2" id="KW-0560">Oxidoreductase</keyword>
<evidence type="ECO:0000313" key="3">
    <source>
        <dbReference type="Proteomes" id="UP000245125"/>
    </source>
</evidence>
<dbReference type="GO" id="GO:0004497">
    <property type="term" value="F:monooxygenase activity"/>
    <property type="evidence" value="ECO:0007669"/>
    <property type="project" value="UniProtKB-KW"/>
</dbReference>
<protein>
    <submittedName>
        <fullName evidence="2">Putative Antibiotic biosynthesis monooxygenase</fullName>
    </submittedName>
</protein>
<keyword evidence="2" id="KW-0503">Monooxygenase</keyword>
<feature type="domain" description="ABM" evidence="1">
    <location>
        <begin position="2"/>
        <end position="93"/>
    </location>
</feature>
<dbReference type="EMBL" id="OUUY01000003">
    <property type="protein sequence ID" value="SPP99618.1"/>
    <property type="molecule type" value="Genomic_DNA"/>
</dbReference>
<dbReference type="InterPro" id="IPR007138">
    <property type="entry name" value="ABM_dom"/>
</dbReference>
<dbReference type="AlphaFoldDB" id="A0A2U3QDX5"/>
<accession>A0A2U3QDX5</accession>
<name>A0A2U3QDX5_9BACT</name>
<proteinExistence type="predicted"/>
<evidence type="ECO:0000313" key="2">
    <source>
        <dbReference type="EMBL" id="SPP99618.1"/>
    </source>
</evidence>
<evidence type="ECO:0000259" key="1">
    <source>
        <dbReference type="PROSITE" id="PS51725"/>
    </source>
</evidence>
<dbReference type="Pfam" id="PF03992">
    <property type="entry name" value="ABM"/>
    <property type="match status" value="1"/>
</dbReference>
<sequence>MLQAIARMTIPFKKLNEAIEILNSVTHRTRVESGCVSCFVYRDVDSANTLMIEEIWKDENDLARHLRSDEYQKILLVAEMSSAPPEIKFYKVLRTTGVETVEEARSAKGEQYGPKER</sequence>
<keyword evidence="3" id="KW-1185">Reference proteome</keyword>
<dbReference type="Gene3D" id="3.30.70.100">
    <property type="match status" value="1"/>
</dbReference>
<organism evidence="2 3">
    <name type="scientific">Candidatus Sulfobium mesophilum</name>
    <dbReference type="NCBI Taxonomy" id="2016548"/>
    <lineage>
        <taxon>Bacteria</taxon>
        <taxon>Pseudomonadati</taxon>
        <taxon>Nitrospirota</taxon>
        <taxon>Nitrospiria</taxon>
        <taxon>Nitrospirales</taxon>
        <taxon>Nitrospiraceae</taxon>
        <taxon>Candidatus Sulfobium</taxon>
    </lineage>
</organism>
<dbReference type="SUPFAM" id="SSF54909">
    <property type="entry name" value="Dimeric alpha+beta barrel"/>
    <property type="match status" value="1"/>
</dbReference>
<dbReference type="Proteomes" id="UP000245125">
    <property type="component" value="Unassembled WGS sequence"/>
</dbReference>
<dbReference type="InterPro" id="IPR011008">
    <property type="entry name" value="Dimeric_a/b-barrel"/>
</dbReference>
<dbReference type="PROSITE" id="PS51725">
    <property type="entry name" value="ABM"/>
    <property type="match status" value="1"/>
</dbReference>
<reference evidence="3" key="1">
    <citation type="submission" date="2018-03" db="EMBL/GenBank/DDBJ databases">
        <authorList>
            <person name="Zecchin S."/>
        </authorList>
    </citation>
    <scope>NUCLEOTIDE SEQUENCE [LARGE SCALE GENOMIC DNA]</scope>
</reference>
<gene>
    <name evidence="2" type="ORF">NBG4_1000010</name>
</gene>